<feature type="region of interest" description="Disordered" evidence="1">
    <location>
        <begin position="179"/>
        <end position="209"/>
    </location>
</feature>
<reference evidence="2" key="1">
    <citation type="submission" date="2018-10" db="EMBL/GenBank/DDBJ databases">
        <title>Hidden diversity of soil giant viruses.</title>
        <authorList>
            <person name="Schulz F."/>
            <person name="Alteio L."/>
            <person name="Goudeau D."/>
            <person name="Ryan E.M."/>
            <person name="Malmstrom R.R."/>
            <person name="Blanchard J."/>
            <person name="Woyke T."/>
        </authorList>
    </citation>
    <scope>NUCLEOTIDE SEQUENCE</scope>
    <source>
        <strain evidence="2">SYV1</strain>
    </source>
</reference>
<sequence>MSTSPNPSQSSRTKGRAPSSHANLTNEQNELDESEESKDLNHLNYSNPRNRRRTNAINRPTEMTPTQLLEQIQLHLDEIAQMLKLKSFTSTGVELLHDSMERFQMLLHYTQQGLLSHIQTQQLINQFSQFKLEVQMAFEKELFHPEILSETDFVAVFSELSHQIMMLQHPNQAHGIEYKDRTMEHPNRSSRRKRGRTPSERGSENTEQTDLDIDTLSRQFGRTSLGSELVRQQGIQRQQAHSYQLLLQINELKPLIRRNPENTALWQQFDRLYEELFPAERRGTFGWESGLEVSKDQLDRFKRQYQRYLIFY</sequence>
<evidence type="ECO:0000313" key="2">
    <source>
        <dbReference type="EMBL" id="AYV86460.1"/>
    </source>
</evidence>
<proteinExistence type="predicted"/>
<organism evidence="2">
    <name type="scientific">Sylvanvirus sp</name>
    <dbReference type="NCBI Taxonomy" id="2487774"/>
    <lineage>
        <taxon>Viruses</taxon>
    </lineage>
</organism>
<evidence type="ECO:0000256" key="1">
    <source>
        <dbReference type="SAM" id="MobiDB-lite"/>
    </source>
</evidence>
<accession>A0A3G5AH43</accession>
<gene>
    <name evidence="2" type="ORF">Sylvanvirus1_56</name>
</gene>
<feature type="region of interest" description="Disordered" evidence="1">
    <location>
        <begin position="1"/>
        <end position="60"/>
    </location>
</feature>
<feature type="compositionally biased region" description="Polar residues" evidence="1">
    <location>
        <begin position="1"/>
        <end position="12"/>
    </location>
</feature>
<name>A0A3G5AH43_9VIRU</name>
<dbReference type="EMBL" id="MK072507">
    <property type="protein sequence ID" value="AYV86460.1"/>
    <property type="molecule type" value="Genomic_DNA"/>
</dbReference>
<protein>
    <submittedName>
        <fullName evidence="2">Uncharacterized protein</fullName>
    </submittedName>
</protein>